<accession>A0ABV8H5A6</accession>
<protein>
    <submittedName>
        <fullName evidence="2">Uncharacterized protein</fullName>
    </submittedName>
</protein>
<keyword evidence="1" id="KW-1133">Transmembrane helix</keyword>
<sequence length="151" mass="17510">MKSIKIISVIAIVIIIFLGGYFTGNINNNEASRELRIGYKNNENPNQVDYSNIFTDTENQTIIDNFMMIYLHRDKLTNVNQDVENPDIYIVVMSPKQSVGLIDSRVWFIDEGAIIGERIGESWNQVEYYQIDKSDVNYIKEIIDYQEDEEG</sequence>
<keyword evidence="1" id="KW-0812">Transmembrane</keyword>
<evidence type="ECO:0000313" key="3">
    <source>
        <dbReference type="Proteomes" id="UP001595772"/>
    </source>
</evidence>
<dbReference type="RefSeq" id="WP_379498022.1">
    <property type="nucleotide sequence ID" value="NZ_JBHSAO010000016.1"/>
</dbReference>
<evidence type="ECO:0000256" key="1">
    <source>
        <dbReference type="SAM" id="Phobius"/>
    </source>
</evidence>
<name>A0ABV8H5A6_9BACI</name>
<comment type="caution">
    <text evidence="2">The sequence shown here is derived from an EMBL/GenBank/DDBJ whole genome shotgun (WGS) entry which is preliminary data.</text>
</comment>
<keyword evidence="1" id="KW-0472">Membrane</keyword>
<reference evidence="3" key="1">
    <citation type="journal article" date="2019" name="Int. J. Syst. Evol. Microbiol.">
        <title>The Global Catalogue of Microorganisms (GCM) 10K type strain sequencing project: providing services to taxonomists for standard genome sequencing and annotation.</title>
        <authorList>
            <consortium name="The Broad Institute Genomics Platform"/>
            <consortium name="The Broad Institute Genome Sequencing Center for Infectious Disease"/>
            <person name="Wu L."/>
            <person name="Ma J."/>
        </authorList>
    </citation>
    <scope>NUCLEOTIDE SEQUENCE [LARGE SCALE GENOMIC DNA]</scope>
    <source>
        <strain evidence="3">IBRC-M 10703</strain>
    </source>
</reference>
<dbReference type="Proteomes" id="UP001595772">
    <property type="component" value="Unassembled WGS sequence"/>
</dbReference>
<keyword evidence="3" id="KW-1185">Reference proteome</keyword>
<feature type="transmembrane region" description="Helical" evidence="1">
    <location>
        <begin position="6"/>
        <end position="26"/>
    </location>
</feature>
<evidence type="ECO:0000313" key="2">
    <source>
        <dbReference type="EMBL" id="MFC4025529.1"/>
    </source>
</evidence>
<gene>
    <name evidence="2" type="ORF">ACFOUV_17245</name>
</gene>
<organism evidence="2 3">
    <name type="scientific">Oceanobacillus longus</name>
    <dbReference type="NCBI Taxonomy" id="930120"/>
    <lineage>
        <taxon>Bacteria</taxon>
        <taxon>Bacillati</taxon>
        <taxon>Bacillota</taxon>
        <taxon>Bacilli</taxon>
        <taxon>Bacillales</taxon>
        <taxon>Bacillaceae</taxon>
        <taxon>Oceanobacillus</taxon>
    </lineage>
</organism>
<dbReference type="EMBL" id="JBHSAO010000016">
    <property type="protein sequence ID" value="MFC4025529.1"/>
    <property type="molecule type" value="Genomic_DNA"/>
</dbReference>
<proteinExistence type="predicted"/>